<gene>
    <name evidence="2" type="ORF">BSTOLATCC_MIC136</name>
</gene>
<comment type="caution">
    <text evidence="2">The sequence shown here is derived from an EMBL/GenBank/DDBJ whole genome shotgun (WGS) entry which is preliminary data.</text>
</comment>
<feature type="coiled-coil region" evidence="1">
    <location>
        <begin position="185"/>
        <end position="212"/>
    </location>
</feature>
<proteinExistence type="predicted"/>
<evidence type="ECO:0000313" key="3">
    <source>
        <dbReference type="Proteomes" id="UP001162131"/>
    </source>
</evidence>
<evidence type="ECO:0000313" key="2">
    <source>
        <dbReference type="EMBL" id="CAG9309921.1"/>
    </source>
</evidence>
<keyword evidence="3" id="KW-1185">Reference proteome</keyword>
<keyword evidence="1" id="KW-0175">Coiled coil</keyword>
<accession>A0AAU9I910</accession>
<organism evidence="2 3">
    <name type="scientific">Blepharisma stoltei</name>
    <dbReference type="NCBI Taxonomy" id="1481888"/>
    <lineage>
        <taxon>Eukaryota</taxon>
        <taxon>Sar</taxon>
        <taxon>Alveolata</taxon>
        <taxon>Ciliophora</taxon>
        <taxon>Postciliodesmatophora</taxon>
        <taxon>Heterotrichea</taxon>
        <taxon>Heterotrichida</taxon>
        <taxon>Blepharismidae</taxon>
        <taxon>Blepharisma</taxon>
    </lineage>
</organism>
<protein>
    <submittedName>
        <fullName evidence="2">Uncharacterized protein</fullName>
    </submittedName>
</protein>
<dbReference type="AlphaFoldDB" id="A0AAU9I910"/>
<reference evidence="2" key="1">
    <citation type="submission" date="2021-09" db="EMBL/GenBank/DDBJ databases">
        <authorList>
            <consortium name="AG Swart"/>
            <person name="Singh M."/>
            <person name="Singh A."/>
            <person name="Seah K."/>
            <person name="Emmerich C."/>
        </authorList>
    </citation>
    <scope>NUCLEOTIDE SEQUENCE</scope>
    <source>
        <strain evidence="2">ATCC30299</strain>
    </source>
</reference>
<feature type="coiled-coil region" evidence="1">
    <location>
        <begin position="115"/>
        <end position="156"/>
    </location>
</feature>
<evidence type="ECO:0000256" key="1">
    <source>
        <dbReference type="SAM" id="Coils"/>
    </source>
</evidence>
<name>A0AAU9I910_9CILI</name>
<feature type="coiled-coil region" evidence="1">
    <location>
        <begin position="311"/>
        <end position="352"/>
    </location>
</feature>
<dbReference type="Proteomes" id="UP001162131">
    <property type="component" value="Unassembled WGS sequence"/>
</dbReference>
<sequence length="395" mass="46671">MKEISVDRLSIQYNENMPLFQQKEDRSSIDENNFCIEYRFLSHKLETHSFRNSFINHSDIPSPEKRRGILVTKDVINDYGQTQIQLFGNNDSLPKPSQLEKINNRHNDEYADTKIDKLEKILQQKIKNKENLEREIKIKRKELKNIEAYRDKANKKCSKYIEIDENLSLSMQNLKIESNDKNILIKDSANTLKELQTQLEKKEEESKSLFLKIELANIRIKEAIWMKEEKETELFLLKKLTPEFDRELHNLNRMEAFNTEQINELRDTESGLKEMVSNLEDDIKDQRNIVSILTSTINELNFKANKQLETLHKQKEKKAKFKAEIEEIEKNVEKSNEIYAKNESEVKKLREKMLETISCLEDISQEISAFYIILGENSPSSRMTMTSHGRKSIWF</sequence>
<dbReference type="EMBL" id="CAJZBQ010000001">
    <property type="protein sequence ID" value="CAG9309921.1"/>
    <property type="molecule type" value="Genomic_DNA"/>
</dbReference>